<feature type="coiled-coil region" evidence="1">
    <location>
        <begin position="112"/>
        <end position="146"/>
    </location>
</feature>
<evidence type="ECO:0000256" key="1">
    <source>
        <dbReference type="SAM" id="Coils"/>
    </source>
</evidence>
<name>A0A1F5X5H8_9BACT</name>
<evidence type="ECO:0000313" key="3">
    <source>
        <dbReference type="EMBL" id="OGF83117.1"/>
    </source>
</evidence>
<dbReference type="Proteomes" id="UP000178046">
    <property type="component" value="Unassembled WGS sequence"/>
</dbReference>
<dbReference type="EMBL" id="MFIA01000006">
    <property type="protein sequence ID" value="OGF83117.1"/>
    <property type="molecule type" value="Genomic_DNA"/>
</dbReference>
<feature type="region of interest" description="Disordered" evidence="2">
    <location>
        <begin position="1"/>
        <end position="105"/>
    </location>
</feature>
<dbReference type="AlphaFoldDB" id="A0A1F5X5H8"/>
<sequence length="149" mass="17206">MSMEKSQSQEEKVLKSEAQETKNEPKEDNRVLETRSREVDGKLQDLKKSLKSMEGTPGAQPIQNPDDPNRSEMRKLLDQQHKIESAVSPIDSTNPNRKTEYEDWARAIDSGKRDTQRLIQSLERRIGDTKVEIFKLEEEKAKLEKQIQG</sequence>
<organism evidence="3 4">
    <name type="scientific">Candidatus Giovannonibacteria bacterium RIFCSPLOWO2_01_FULL_44_16</name>
    <dbReference type="NCBI Taxonomy" id="1798348"/>
    <lineage>
        <taxon>Bacteria</taxon>
        <taxon>Candidatus Giovannoniibacteriota</taxon>
    </lineage>
</organism>
<reference evidence="3 4" key="1">
    <citation type="journal article" date="2016" name="Nat. Commun.">
        <title>Thousands of microbial genomes shed light on interconnected biogeochemical processes in an aquifer system.</title>
        <authorList>
            <person name="Anantharaman K."/>
            <person name="Brown C.T."/>
            <person name="Hug L.A."/>
            <person name="Sharon I."/>
            <person name="Castelle C.J."/>
            <person name="Probst A.J."/>
            <person name="Thomas B.C."/>
            <person name="Singh A."/>
            <person name="Wilkins M.J."/>
            <person name="Karaoz U."/>
            <person name="Brodie E.L."/>
            <person name="Williams K.H."/>
            <person name="Hubbard S.S."/>
            <person name="Banfield J.F."/>
        </authorList>
    </citation>
    <scope>NUCLEOTIDE SEQUENCE [LARGE SCALE GENOMIC DNA]</scope>
</reference>
<feature type="compositionally biased region" description="Basic and acidic residues" evidence="2">
    <location>
        <begin position="67"/>
        <end position="84"/>
    </location>
</feature>
<evidence type="ECO:0000256" key="2">
    <source>
        <dbReference type="SAM" id="MobiDB-lite"/>
    </source>
</evidence>
<accession>A0A1F5X5H8</accession>
<gene>
    <name evidence="3" type="ORF">A2924_04030</name>
</gene>
<keyword evidence="1" id="KW-0175">Coiled coil</keyword>
<protein>
    <submittedName>
        <fullName evidence="3">Uncharacterized protein</fullName>
    </submittedName>
</protein>
<evidence type="ECO:0000313" key="4">
    <source>
        <dbReference type="Proteomes" id="UP000178046"/>
    </source>
</evidence>
<feature type="compositionally biased region" description="Basic and acidic residues" evidence="2">
    <location>
        <begin position="7"/>
        <end position="48"/>
    </location>
</feature>
<comment type="caution">
    <text evidence="3">The sequence shown here is derived from an EMBL/GenBank/DDBJ whole genome shotgun (WGS) entry which is preliminary data.</text>
</comment>
<proteinExistence type="predicted"/>